<dbReference type="AlphaFoldDB" id="A0A9W4XSI2"/>
<feature type="compositionally biased region" description="Polar residues" evidence="1">
    <location>
        <begin position="402"/>
        <end position="411"/>
    </location>
</feature>
<dbReference type="EMBL" id="CAOQHR010000008">
    <property type="protein sequence ID" value="CAI6339050.1"/>
    <property type="molecule type" value="Genomic_DNA"/>
</dbReference>
<proteinExistence type="predicted"/>
<feature type="region of interest" description="Disordered" evidence="1">
    <location>
        <begin position="329"/>
        <end position="375"/>
    </location>
</feature>
<feature type="region of interest" description="Disordered" evidence="1">
    <location>
        <begin position="400"/>
        <end position="425"/>
    </location>
</feature>
<evidence type="ECO:0000256" key="1">
    <source>
        <dbReference type="SAM" id="MobiDB-lite"/>
    </source>
</evidence>
<comment type="caution">
    <text evidence="2">The sequence shown here is derived from an EMBL/GenBank/DDBJ whole genome shotgun (WGS) entry which is preliminary data.</text>
</comment>
<organism evidence="2 3">
    <name type="scientific">Periconia digitata</name>
    <dbReference type="NCBI Taxonomy" id="1303443"/>
    <lineage>
        <taxon>Eukaryota</taxon>
        <taxon>Fungi</taxon>
        <taxon>Dikarya</taxon>
        <taxon>Ascomycota</taxon>
        <taxon>Pezizomycotina</taxon>
        <taxon>Dothideomycetes</taxon>
        <taxon>Pleosporomycetidae</taxon>
        <taxon>Pleosporales</taxon>
        <taxon>Massarineae</taxon>
        <taxon>Periconiaceae</taxon>
        <taxon>Periconia</taxon>
    </lineage>
</organism>
<dbReference type="PANTHER" id="PTHR42085:SF1">
    <property type="entry name" value="F-BOX DOMAIN-CONTAINING PROTEIN"/>
    <property type="match status" value="1"/>
</dbReference>
<keyword evidence="3" id="KW-1185">Reference proteome</keyword>
<dbReference type="PANTHER" id="PTHR42085">
    <property type="entry name" value="F-BOX DOMAIN-CONTAINING PROTEIN"/>
    <property type="match status" value="1"/>
</dbReference>
<dbReference type="Proteomes" id="UP001152607">
    <property type="component" value="Unassembled WGS sequence"/>
</dbReference>
<gene>
    <name evidence="2" type="ORF">PDIGIT_LOCUS12189</name>
</gene>
<protein>
    <submittedName>
        <fullName evidence="2">Uncharacterized protein</fullName>
    </submittedName>
</protein>
<name>A0A9W4XSI2_9PLEO</name>
<dbReference type="OrthoDB" id="3750348at2759"/>
<sequence length="440" mass="49714">MPHHLPPHHHLEEPWLISYSQLSHLISYNGGVLRQHLNLIQLYPVNLMAASSSTSPFLRLPSPVRQRIYIYLLAPHAKETVTTINYTLRWPWFENPSNTTFNGAVQIDLCRCPQNPSKPRTSNTKTEDHIYSRSKCYGPNVLFNPPAEHLWVCGDDYADSGQINFLRPGVKYEPGYEANVDILATCQTVYQEAVGLLYRNRNFLFLTGPCPRGRYQSYATRVFLSRLSPCARAHVTSLSIINVPYEEDANINDAQDAYRTLAVYIQLCLPSFQTLSLNLWNKQMGIAAASFGRVFEKSGIEICLRLENKKSPCIRLADEAAFGQAIRSVTETSGSSTERAKVLKRSKQLSEEPRAQPRHGTQHVSQPSTPPKLLPRWEEVEDEDIIDDLDIVKGEVLPYRGGTSTALDMQRSSSLGEDEGSDEEWYDAPVNSMAEDWEVV</sequence>
<reference evidence="2" key="1">
    <citation type="submission" date="2023-01" db="EMBL/GenBank/DDBJ databases">
        <authorList>
            <person name="Van Ghelder C."/>
            <person name="Rancurel C."/>
        </authorList>
    </citation>
    <scope>NUCLEOTIDE SEQUENCE</scope>
    <source>
        <strain evidence="2">CNCM I-4278</strain>
    </source>
</reference>
<evidence type="ECO:0000313" key="2">
    <source>
        <dbReference type="EMBL" id="CAI6339050.1"/>
    </source>
</evidence>
<evidence type="ECO:0000313" key="3">
    <source>
        <dbReference type="Proteomes" id="UP001152607"/>
    </source>
</evidence>
<accession>A0A9W4XSI2</accession>
<feature type="compositionally biased region" description="Acidic residues" evidence="1">
    <location>
        <begin position="416"/>
        <end position="425"/>
    </location>
</feature>
<dbReference type="InterPro" id="IPR038883">
    <property type="entry name" value="AN11006-like"/>
</dbReference>